<dbReference type="SUPFAM" id="SSF103515">
    <property type="entry name" value="Autotransporter"/>
    <property type="match status" value="1"/>
</dbReference>
<comment type="caution">
    <text evidence="3">The sequence shown here is derived from an EMBL/GenBank/DDBJ whole genome shotgun (WGS) entry which is preliminary data.</text>
</comment>
<dbReference type="NCBIfam" id="TIGR04393">
    <property type="entry name" value="rpt_T5SS_PEPC"/>
    <property type="match status" value="8"/>
</dbReference>
<dbReference type="InterPro" id="IPR005546">
    <property type="entry name" value="Autotransporte_beta"/>
</dbReference>
<dbReference type="SUPFAM" id="SSF51126">
    <property type="entry name" value="Pectin lyase-like"/>
    <property type="match status" value="1"/>
</dbReference>
<dbReference type="STRING" id="721133.SAMN05216176_1103"/>
<name>K2NPN1_9HYPH</name>
<feature type="region of interest" description="Disordered" evidence="1">
    <location>
        <begin position="41"/>
        <end position="61"/>
    </location>
</feature>
<dbReference type="SMART" id="SM00869">
    <property type="entry name" value="Autotransporter"/>
    <property type="match status" value="1"/>
</dbReference>
<dbReference type="NCBIfam" id="TIGR01414">
    <property type="entry name" value="autotrans_barl"/>
    <property type="match status" value="1"/>
</dbReference>
<dbReference type="InterPro" id="IPR036709">
    <property type="entry name" value="Autotransporte_beta_dom_sf"/>
</dbReference>
<dbReference type="InterPro" id="IPR006315">
    <property type="entry name" value="OM_autotransptr_brl_dom"/>
</dbReference>
<organism evidence="3 4">
    <name type="scientific">Nitratireductor indicus C115</name>
    <dbReference type="NCBI Taxonomy" id="1231190"/>
    <lineage>
        <taxon>Bacteria</taxon>
        <taxon>Pseudomonadati</taxon>
        <taxon>Pseudomonadota</taxon>
        <taxon>Alphaproteobacteria</taxon>
        <taxon>Hyphomicrobiales</taxon>
        <taxon>Phyllobacteriaceae</taxon>
        <taxon>Nitratireductor</taxon>
    </lineage>
</organism>
<dbReference type="RefSeq" id="WP_009453048.1">
    <property type="nucleotide sequence ID" value="NZ_AMSI01000046.1"/>
</dbReference>
<accession>K2NPN1</accession>
<dbReference type="InterPro" id="IPR030895">
    <property type="entry name" value="T5SS_PEPC_rpt"/>
</dbReference>
<evidence type="ECO:0000313" key="3">
    <source>
        <dbReference type="EMBL" id="EKF39809.1"/>
    </source>
</evidence>
<gene>
    <name evidence="3" type="ORF">NA8A_24034</name>
</gene>
<dbReference type="PATRIC" id="fig|1231190.3.peg.4942"/>
<evidence type="ECO:0000313" key="4">
    <source>
        <dbReference type="Proteomes" id="UP000007374"/>
    </source>
</evidence>
<dbReference type="EMBL" id="AMSI01000046">
    <property type="protein sequence ID" value="EKF39809.1"/>
    <property type="molecule type" value="Genomic_DNA"/>
</dbReference>
<dbReference type="Proteomes" id="UP000007374">
    <property type="component" value="Unassembled WGS sequence"/>
</dbReference>
<dbReference type="PROSITE" id="PS51208">
    <property type="entry name" value="AUTOTRANSPORTER"/>
    <property type="match status" value="1"/>
</dbReference>
<sequence>MAIQEDGSATRWSRVLLAAGTALGTILSVCGPLQPAFAQSVASTGDVSPEQTPTPSSHWDVGDELTIGFSGAGALTIEDGGSLTNTTGVLGHLAGSEGTAVVRGAGTTWTNNGFLFIGVDGTGSMTIEQGGGVTSGLGVLGDEKTGEGTATVTGAGSNWAISQELYVGNKGNGTFMISDGGVVENQNGVIGRLSGSTGSVTVTGAGSSWTNSGELIVGFGYHDNFHLFDGTGGAGTLTISDGGTVTNVDGTIGGYSFSTGRVTVTGAGSTWTNKGNLNVGVGGYGNLLIEDGGTVSSKTGGIGGSAGGAALVSGAGSTWNNESILTVAVRGDGALVIKDGGKVTSQHTAIGLFAGQGSLPVANGAVTVTGSGSALVNSHDLFVGGSGLFNNGGGNATLTVLDGASVTNDNGYIGAAASSKGTATIAGQGSTWTNQGDLTIGDKGDGTLTIADGGAVSVGSGSGTINLAVDAGIDGTLNIGAASGEAPALAGTLDAGQIVFGAGDGALVFNHAGDLDGAALVFGAELSGLGTILQENGATVLSAHSSSFIGETAVTGGALIVNGILGGVLSVGDGGTLGGSGTVGDVTLSSGSVIAPGNSVGTLTVAGDITFDDGSIYEVEVDAAGSGSDMIHASGRATLGSGSVIRIGPGVLDPFSTRTILKADSGVYGIFGEIASSYAFLTPNLTYDADSIDLSLTRNTIGFADRATTRNQQSVAESAESLGQGNAVYNAVAALPDDNALIGAGFDALSGEIHASAKSVLIEESRFLRYAVNERIGTAFGNAGAKALPILAYAAGGAPKVVAADDAGPVFWAHGFGAWNSTDGNSNTASLDSDTGGLLIGTDAAVGDWRVGVLAGYSHSGFSMDDRASSGTSDNYHLGLYGGRQWKQLSLSAGAAYSWHGIETSRAVVLPGLSDGLTADYDAGTFQVFGDLGYGIELQSGARLEPFVNLAHVSLHSGGFSENGGAAGLSARGGSMNSTFATLGLRAEHDMTLGGVETKLRGAIGWRHAFGDTSATSTNAFSSGPGFTVAGSPISENSLLLEAGLDISLSERATLGVSYQGQAAAALLQHGLNGMLRVRF</sequence>
<reference evidence="3 4" key="1">
    <citation type="journal article" date="2012" name="J. Bacteriol.">
        <title>Genome Sequence of Nitratireductor indicus Type Strain C115.</title>
        <authorList>
            <person name="Lai Q."/>
            <person name="Li G."/>
            <person name="Yu Z."/>
            <person name="Shao Z."/>
        </authorList>
    </citation>
    <scope>NUCLEOTIDE SEQUENCE [LARGE SCALE GENOMIC DNA]</scope>
    <source>
        <strain evidence="3 4">C115</strain>
    </source>
</reference>
<dbReference type="AlphaFoldDB" id="K2NPN1"/>
<dbReference type="InterPro" id="IPR011050">
    <property type="entry name" value="Pectin_lyase_fold/virulence"/>
</dbReference>
<dbReference type="GO" id="GO:0019867">
    <property type="term" value="C:outer membrane"/>
    <property type="evidence" value="ECO:0007669"/>
    <property type="project" value="InterPro"/>
</dbReference>
<proteinExistence type="predicted"/>
<feature type="compositionally biased region" description="Polar residues" evidence="1">
    <location>
        <begin position="41"/>
        <end position="57"/>
    </location>
</feature>
<protein>
    <submittedName>
        <fullName evidence="3">Outer membrane autotransporter barrel domain-containing protein</fullName>
    </submittedName>
</protein>
<dbReference type="Pfam" id="PF03797">
    <property type="entry name" value="Autotransporter"/>
    <property type="match status" value="1"/>
</dbReference>
<feature type="domain" description="Autotransporter" evidence="2">
    <location>
        <begin position="804"/>
        <end position="1080"/>
    </location>
</feature>
<dbReference type="eggNOG" id="COG4625">
    <property type="taxonomic scope" value="Bacteria"/>
</dbReference>
<keyword evidence="4" id="KW-1185">Reference proteome</keyword>
<evidence type="ECO:0000256" key="1">
    <source>
        <dbReference type="SAM" id="MobiDB-lite"/>
    </source>
</evidence>
<evidence type="ECO:0000259" key="2">
    <source>
        <dbReference type="PROSITE" id="PS51208"/>
    </source>
</evidence>
<dbReference type="Gene3D" id="2.40.128.130">
    <property type="entry name" value="Autotransporter beta-domain"/>
    <property type="match status" value="1"/>
</dbReference>